<evidence type="ECO:0000256" key="1">
    <source>
        <dbReference type="SAM" id="MobiDB-lite"/>
    </source>
</evidence>
<reference evidence="3" key="2">
    <citation type="submission" date="2013-12" db="EMBL/GenBank/DDBJ databases">
        <title>Evolution of pathogenesis and genome organization in the Tremellales.</title>
        <authorList>
            <person name="Cuomo C."/>
            <person name="Litvintseva A."/>
            <person name="Heitman J."/>
            <person name="Chen Y."/>
            <person name="Sun S."/>
            <person name="Springer D."/>
            <person name="Dromer F."/>
            <person name="Young S."/>
            <person name="Zeng Q."/>
            <person name="Chapman S."/>
            <person name="Gujja S."/>
            <person name="Saif S."/>
            <person name="Birren B."/>
        </authorList>
    </citation>
    <scope>NUCLEOTIDE SEQUENCE [LARGE SCALE GENOMIC DNA]</scope>
    <source>
        <strain evidence="3">BCC8398</strain>
    </source>
</reference>
<dbReference type="AlphaFoldDB" id="A0A1B9H0E2"/>
<evidence type="ECO:0000313" key="3">
    <source>
        <dbReference type="Proteomes" id="UP000092666"/>
    </source>
</evidence>
<organism evidence="2 3">
    <name type="scientific">Kwoniella heveanensis BCC8398</name>
    <dbReference type="NCBI Taxonomy" id="1296120"/>
    <lineage>
        <taxon>Eukaryota</taxon>
        <taxon>Fungi</taxon>
        <taxon>Dikarya</taxon>
        <taxon>Basidiomycota</taxon>
        <taxon>Agaricomycotina</taxon>
        <taxon>Tremellomycetes</taxon>
        <taxon>Tremellales</taxon>
        <taxon>Cryptococcaceae</taxon>
        <taxon>Kwoniella</taxon>
    </lineage>
</organism>
<sequence>MTIDTTDNLKPGASRDLSPKRPPTPTPLEPSRPDKKARRTPITIPADIIAHIAGKILFPKVSVMTIEAEAVFQLLDWFDRHRESSLFFGTSRNRFVEALEKVCKPLHCCVTFPRFTSRHFRIFEAHRMAFKDRYTVPSSGEYAQDKVRNAFEKMFSRSADIVNTIRPRGLKSLTLHNYRKGELNSREVTSLRLFCTTCECEEAGKRNPKECFQHANIKSHLSAFKELARGIIDMREGRFKMLWRRKDLAERWELISPPEYEEENLQSGSWSELKEKILMKYPAWENENSVMVDYQYAAPCICCGTKDGMFGSAEDP</sequence>
<feature type="compositionally biased region" description="Pro residues" evidence="1">
    <location>
        <begin position="20"/>
        <end position="30"/>
    </location>
</feature>
<name>A0A1B9H0E2_9TREE</name>
<evidence type="ECO:0000313" key="2">
    <source>
        <dbReference type="EMBL" id="OCF36758.1"/>
    </source>
</evidence>
<keyword evidence="3" id="KW-1185">Reference proteome</keyword>
<protein>
    <submittedName>
        <fullName evidence="2">Uncharacterized protein</fullName>
    </submittedName>
</protein>
<reference evidence="2 3" key="1">
    <citation type="submission" date="2013-07" db="EMBL/GenBank/DDBJ databases">
        <title>The Genome Sequence of Cryptococcus heveanensis BCC8398.</title>
        <authorList>
            <consortium name="The Broad Institute Genome Sequencing Platform"/>
            <person name="Cuomo C."/>
            <person name="Litvintseva A."/>
            <person name="Chen Y."/>
            <person name="Heitman J."/>
            <person name="Sun S."/>
            <person name="Springer D."/>
            <person name="Dromer F."/>
            <person name="Young S.K."/>
            <person name="Zeng Q."/>
            <person name="Gargeya S."/>
            <person name="Fitzgerald M."/>
            <person name="Abouelleil A."/>
            <person name="Alvarado L."/>
            <person name="Berlin A.M."/>
            <person name="Chapman S.B."/>
            <person name="Dewar J."/>
            <person name="Goldberg J."/>
            <person name="Griggs A."/>
            <person name="Gujja S."/>
            <person name="Hansen M."/>
            <person name="Howarth C."/>
            <person name="Imamovic A."/>
            <person name="Larimer J."/>
            <person name="McCowan C."/>
            <person name="Murphy C."/>
            <person name="Pearson M."/>
            <person name="Priest M."/>
            <person name="Roberts A."/>
            <person name="Saif S."/>
            <person name="Shea T."/>
            <person name="Sykes S."/>
            <person name="Wortman J."/>
            <person name="Nusbaum C."/>
            <person name="Birren B."/>
        </authorList>
    </citation>
    <scope>NUCLEOTIDE SEQUENCE [LARGE SCALE GENOMIC DNA]</scope>
    <source>
        <strain evidence="2 3">BCC8398</strain>
    </source>
</reference>
<dbReference type="EMBL" id="KI669494">
    <property type="protein sequence ID" value="OCF36758.1"/>
    <property type="molecule type" value="Genomic_DNA"/>
</dbReference>
<proteinExistence type="predicted"/>
<accession>A0A1B9H0E2</accession>
<gene>
    <name evidence="2" type="ORF">I316_01354</name>
</gene>
<dbReference type="Proteomes" id="UP000092666">
    <property type="component" value="Unassembled WGS sequence"/>
</dbReference>
<feature type="region of interest" description="Disordered" evidence="1">
    <location>
        <begin position="1"/>
        <end position="40"/>
    </location>
</feature>
<dbReference type="OrthoDB" id="2565981at2759"/>